<dbReference type="InterPro" id="IPR054129">
    <property type="entry name" value="DesT_TetR_C"/>
</dbReference>
<keyword evidence="3" id="KW-0804">Transcription</keyword>
<dbReference type="EMBL" id="JNBQ01000041">
    <property type="protein sequence ID" value="KLN33226.1"/>
    <property type="molecule type" value="Genomic_DNA"/>
</dbReference>
<dbReference type="PROSITE" id="PS50977">
    <property type="entry name" value="HTH_TETR_2"/>
    <property type="match status" value="1"/>
</dbReference>
<keyword evidence="1" id="KW-0805">Transcription regulation</keyword>
<dbReference type="GO" id="GO:0003700">
    <property type="term" value="F:DNA-binding transcription factor activity"/>
    <property type="evidence" value="ECO:0007669"/>
    <property type="project" value="TreeGrafter"/>
</dbReference>
<dbReference type="GO" id="GO:0000976">
    <property type="term" value="F:transcription cis-regulatory region binding"/>
    <property type="evidence" value="ECO:0007669"/>
    <property type="project" value="TreeGrafter"/>
</dbReference>
<comment type="caution">
    <text evidence="7">The sequence shown here is derived from an EMBL/GenBank/DDBJ whole genome shotgun (WGS) entry which is preliminary data.</text>
</comment>
<feature type="domain" description="HTH tetR-type" evidence="6">
    <location>
        <begin position="31"/>
        <end position="91"/>
    </location>
</feature>
<dbReference type="PANTHER" id="PTHR30055">
    <property type="entry name" value="HTH-TYPE TRANSCRIPTIONAL REGULATOR RUTR"/>
    <property type="match status" value="1"/>
</dbReference>
<evidence type="ECO:0000256" key="5">
    <source>
        <dbReference type="SAM" id="MobiDB-lite"/>
    </source>
</evidence>
<feature type="compositionally biased region" description="Pro residues" evidence="5">
    <location>
        <begin position="1"/>
        <end position="15"/>
    </location>
</feature>
<dbReference type="Pfam" id="PF00440">
    <property type="entry name" value="TetR_N"/>
    <property type="match status" value="1"/>
</dbReference>
<evidence type="ECO:0000256" key="1">
    <source>
        <dbReference type="ARBA" id="ARBA00023015"/>
    </source>
</evidence>
<keyword evidence="2 4" id="KW-0238">DNA-binding</keyword>
<dbReference type="Gene3D" id="1.10.357.10">
    <property type="entry name" value="Tetracycline Repressor, domain 2"/>
    <property type="match status" value="1"/>
</dbReference>
<name>A0A0H2KIA2_9MICO</name>
<organism evidence="7 8">
    <name type="scientific">Cellulosimicrobium funkei</name>
    <dbReference type="NCBI Taxonomy" id="264251"/>
    <lineage>
        <taxon>Bacteria</taxon>
        <taxon>Bacillati</taxon>
        <taxon>Actinomycetota</taxon>
        <taxon>Actinomycetes</taxon>
        <taxon>Micrococcales</taxon>
        <taxon>Promicromonosporaceae</taxon>
        <taxon>Cellulosimicrobium</taxon>
    </lineage>
</organism>
<dbReference type="SUPFAM" id="SSF46689">
    <property type="entry name" value="Homeodomain-like"/>
    <property type="match status" value="1"/>
</dbReference>
<dbReference type="AlphaFoldDB" id="A0A0H2KIA2"/>
<dbReference type="InterPro" id="IPR009057">
    <property type="entry name" value="Homeodomain-like_sf"/>
</dbReference>
<protein>
    <recommendedName>
        <fullName evidence="6">HTH tetR-type domain-containing protein</fullName>
    </recommendedName>
</protein>
<dbReference type="RefSeq" id="WP_052877774.1">
    <property type="nucleotide sequence ID" value="NZ_JNBQ01000041.1"/>
</dbReference>
<dbReference type="Pfam" id="PF21943">
    <property type="entry name" value="TetR_C_46"/>
    <property type="match status" value="1"/>
</dbReference>
<evidence type="ECO:0000256" key="3">
    <source>
        <dbReference type="ARBA" id="ARBA00023163"/>
    </source>
</evidence>
<feature type="region of interest" description="Disordered" evidence="5">
    <location>
        <begin position="1"/>
        <end position="34"/>
    </location>
</feature>
<proteinExistence type="predicted"/>
<evidence type="ECO:0000259" key="6">
    <source>
        <dbReference type="PROSITE" id="PS50977"/>
    </source>
</evidence>
<keyword evidence="8" id="KW-1185">Reference proteome</keyword>
<evidence type="ECO:0000256" key="2">
    <source>
        <dbReference type="ARBA" id="ARBA00023125"/>
    </source>
</evidence>
<sequence length="236" mass="24563">MPRTPAPSVDPPPPADAAGQPHGSRRRREPADRRRELLDAAAQQADEHGLDSLTPAAVAARAGASKALVFHYFGSTAGLRRAVALEAVAGLEAATVAPDDRPLVERPALAVASFLDAVEARRLVWQDLWRGALGEDDATQDALARVREGLVARLTSTVTATTAGPPLDSPRLRLIAAGWVALVENVTAAWLGGSDLSRAEIERLVLASTVVLVPELPEPARGAVLAIARANSGAAG</sequence>
<dbReference type="PANTHER" id="PTHR30055:SF234">
    <property type="entry name" value="HTH-TYPE TRANSCRIPTIONAL REGULATOR BETI"/>
    <property type="match status" value="1"/>
</dbReference>
<accession>A0A0H2KIA2</accession>
<dbReference type="STRING" id="264251.FB00_18700"/>
<evidence type="ECO:0000313" key="8">
    <source>
        <dbReference type="Proteomes" id="UP000035265"/>
    </source>
</evidence>
<dbReference type="PATRIC" id="fig|264251.5.peg.3792"/>
<reference evidence="7 8" key="1">
    <citation type="submission" date="2014-05" db="EMBL/GenBank/DDBJ databases">
        <title>Cellulosimicrobium funkei U11 genome.</title>
        <authorList>
            <person name="Hu C."/>
            <person name="Gong Y."/>
            <person name="Wan W."/>
            <person name="Jiang M."/>
        </authorList>
    </citation>
    <scope>NUCLEOTIDE SEQUENCE [LARGE SCALE GENOMIC DNA]</scope>
    <source>
        <strain evidence="7 8">U11</strain>
    </source>
</reference>
<evidence type="ECO:0000256" key="4">
    <source>
        <dbReference type="PROSITE-ProRule" id="PRU00335"/>
    </source>
</evidence>
<gene>
    <name evidence="7" type="ORF">FB00_18700</name>
</gene>
<dbReference type="InterPro" id="IPR050109">
    <property type="entry name" value="HTH-type_TetR-like_transc_reg"/>
</dbReference>
<evidence type="ECO:0000313" key="7">
    <source>
        <dbReference type="EMBL" id="KLN33226.1"/>
    </source>
</evidence>
<feature type="DNA-binding region" description="H-T-H motif" evidence="4">
    <location>
        <begin position="54"/>
        <end position="73"/>
    </location>
</feature>
<dbReference type="InterPro" id="IPR001647">
    <property type="entry name" value="HTH_TetR"/>
</dbReference>
<dbReference type="Proteomes" id="UP000035265">
    <property type="component" value="Unassembled WGS sequence"/>
</dbReference>